<keyword evidence="8" id="KW-1185">Reference proteome</keyword>
<dbReference type="Pfam" id="PF05368">
    <property type="entry name" value="NmrA"/>
    <property type="match status" value="1"/>
</dbReference>
<dbReference type="PANTHER" id="PTHR47706:SF4">
    <property type="entry name" value="NMRA-LIKE DOMAIN-CONTAINING PROTEIN"/>
    <property type="match status" value="1"/>
</dbReference>
<comment type="similarity">
    <text evidence="1">Belongs to the NmrA-type oxidoreductase family. Isoflavone reductase subfamily.</text>
</comment>
<proteinExistence type="inferred from homology"/>
<dbReference type="GO" id="GO:0016491">
    <property type="term" value="F:oxidoreductase activity"/>
    <property type="evidence" value="ECO:0007669"/>
    <property type="project" value="UniProtKB-KW"/>
</dbReference>
<evidence type="ECO:0000256" key="3">
    <source>
        <dbReference type="ARBA" id="ARBA00023002"/>
    </source>
</evidence>
<dbReference type="GO" id="GO:0006351">
    <property type="term" value="P:DNA-templated transcription"/>
    <property type="evidence" value="ECO:0007669"/>
    <property type="project" value="InterPro"/>
</dbReference>
<protein>
    <submittedName>
        <fullName evidence="7">Isoflavone reductase like P3</fullName>
    </submittedName>
</protein>
<evidence type="ECO:0000256" key="4">
    <source>
        <dbReference type="ARBA" id="ARBA00023242"/>
    </source>
</evidence>
<dbReference type="GO" id="GO:0003677">
    <property type="term" value="F:DNA binding"/>
    <property type="evidence" value="ECO:0007669"/>
    <property type="project" value="InterPro"/>
</dbReference>
<reference evidence="7 8" key="1">
    <citation type="submission" date="2020-05" db="EMBL/GenBank/DDBJ databases">
        <title>Identification and distribution of gene clusters putatively required for synthesis of sphingolipid metabolism inhibitors in phylogenetically diverse species of the filamentous fungus Fusarium.</title>
        <authorList>
            <person name="Kim H.-S."/>
            <person name="Busman M."/>
            <person name="Brown D.W."/>
            <person name="Divon H."/>
            <person name="Uhlig S."/>
            <person name="Proctor R.H."/>
        </authorList>
    </citation>
    <scope>NUCLEOTIDE SEQUENCE [LARGE SCALE GENOMIC DNA]</scope>
    <source>
        <strain evidence="7 8">NRRL 25196</strain>
    </source>
</reference>
<dbReference type="PANTHER" id="PTHR47706">
    <property type="entry name" value="NMRA-LIKE FAMILY PROTEIN"/>
    <property type="match status" value="1"/>
</dbReference>
<dbReference type="InterPro" id="IPR007219">
    <property type="entry name" value="XnlR_reg_dom"/>
</dbReference>
<dbReference type="GO" id="GO:0008270">
    <property type="term" value="F:zinc ion binding"/>
    <property type="evidence" value="ECO:0007669"/>
    <property type="project" value="InterPro"/>
</dbReference>
<feature type="domain" description="NmrA-like" evidence="6">
    <location>
        <begin position="4"/>
        <end position="274"/>
    </location>
</feature>
<dbReference type="SUPFAM" id="SSF51735">
    <property type="entry name" value="NAD(P)-binding Rossmann-fold domains"/>
    <property type="match status" value="1"/>
</dbReference>
<dbReference type="CDD" id="cd12148">
    <property type="entry name" value="fungal_TF_MHR"/>
    <property type="match status" value="1"/>
</dbReference>
<dbReference type="Pfam" id="PF04082">
    <property type="entry name" value="Fungal_trans"/>
    <property type="match status" value="1"/>
</dbReference>
<feature type="domain" description="Xylanolytic transcriptional activator regulatory" evidence="5">
    <location>
        <begin position="360"/>
        <end position="527"/>
    </location>
</feature>
<evidence type="ECO:0000313" key="7">
    <source>
        <dbReference type="EMBL" id="KAF5567278.1"/>
    </source>
</evidence>
<organism evidence="7 8">
    <name type="scientific">Fusarium napiforme</name>
    <dbReference type="NCBI Taxonomy" id="42672"/>
    <lineage>
        <taxon>Eukaryota</taxon>
        <taxon>Fungi</taxon>
        <taxon>Dikarya</taxon>
        <taxon>Ascomycota</taxon>
        <taxon>Pezizomycotina</taxon>
        <taxon>Sordariomycetes</taxon>
        <taxon>Hypocreomycetidae</taxon>
        <taxon>Hypocreales</taxon>
        <taxon>Nectriaceae</taxon>
        <taxon>Fusarium</taxon>
        <taxon>Fusarium fujikuroi species complex</taxon>
    </lineage>
</organism>
<dbReference type="Proteomes" id="UP000574317">
    <property type="component" value="Unassembled WGS sequence"/>
</dbReference>
<keyword evidence="3" id="KW-0560">Oxidoreductase</keyword>
<dbReference type="AlphaFoldDB" id="A0A8H5NJR5"/>
<name>A0A8H5NJR5_9HYPO</name>
<evidence type="ECO:0000256" key="1">
    <source>
        <dbReference type="ARBA" id="ARBA00005725"/>
    </source>
</evidence>
<dbReference type="Gene3D" id="3.90.25.10">
    <property type="entry name" value="UDP-galactose 4-epimerase, domain 1"/>
    <property type="match status" value="1"/>
</dbReference>
<dbReference type="InterPro" id="IPR051609">
    <property type="entry name" value="NmrA/Isoflavone_reductase-like"/>
</dbReference>
<dbReference type="Gene3D" id="3.40.50.720">
    <property type="entry name" value="NAD(P)-binding Rossmann-like Domain"/>
    <property type="match status" value="1"/>
</dbReference>
<accession>A0A8H5NJR5</accession>
<evidence type="ECO:0000313" key="8">
    <source>
        <dbReference type="Proteomes" id="UP000574317"/>
    </source>
</evidence>
<dbReference type="InterPro" id="IPR008030">
    <property type="entry name" value="NmrA-like"/>
</dbReference>
<evidence type="ECO:0000259" key="6">
    <source>
        <dbReference type="Pfam" id="PF05368"/>
    </source>
</evidence>
<dbReference type="EMBL" id="JAAOAO010000027">
    <property type="protein sequence ID" value="KAF5567278.1"/>
    <property type="molecule type" value="Genomic_DNA"/>
</dbReference>
<evidence type="ECO:0000259" key="5">
    <source>
        <dbReference type="Pfam" id="PF04082"/>
    </source>
</evidence>
<sequence length="626" mass="69982">MPVVAIAGGTGSVGRFIVEETIADGNFEVIILGRKVNPSLEKELGARILAIDYSDPNSIATLLEENHVDVVIAALSGHTPPEQELVLIQAAAKSKVTKRYIPSVWGIKYRPEQSWFFNAAAKLSLFEALEKTDLEWTAVANGFFLDYWGTPNLKTYLDPLTIVLDITARKAAIPGNPDQPAVFTYTKDVARFTARLLALEKWDPVSYIIGDRLSWKEFVKLAEEVTGDKFEVTYDSVELLQSGKVTELPGHIPAYPFFPKDTLQTMFSELATFNRSDLLKRHEAISHQPEKASGLEGGGTPSIENTTYEPREPIPVSELGASPVNTLDSFPSTALQGLNLCSHSTIQLLQDPCRDELEASYFLHFHPHWPLLHKRTFLQSNPPPELTAAVLTAGLWVIDAPETRDKARLYHDALLKTLYEQLFKLPKSATDSSGPRAEFLPAFQVLLITLILCTYRGAETFPSALFNSKQVWELFQSFGVYDRNAIDDRNQRPIVRESYQRLALLHFKVHVHLNSILVGHFSQFKAFDYLTPSMLKVRIPSASLCWEGDEELLPGQGHGSETVADLLDSCNELTRVSDLVAWDFTLGMIVGCYLRALAKDAQQLQQLTCSMTARLFSKIRWATKID</sequence>
<keyword evidence="4" id="KW-0539">Nucleus</keyword>
<keyword evidence="2" id="KW-0521">NADP</keyword>
<dbReference type="InterPro" id="IPR036291">
    <property type="entry name" value="NAD(P)-bd_dom_sf"/>
</dbReference>
<evidence type="ECO:0000256" key="2">
    <source>
        <dbReference type="ARBA" id="ARBA00022857"/>
    </source>
</evidence>
<gene>
    <name evidence="7" type="ORF">FNAPI_742</name>
</gene>
<comment type="caution">
    <text evidence="7">The sequence shown here is derived from an EMBL/GenBank/DDBJ whole genome shotgun (WGS) entry which is preliminary data.</text>
</comment>